<accession>A0A0G0QY57</accession>
<evidence type="ECO:0000313" key="2">
    <source>
        <dbReference type="Proteomes" id="UP000034881"/>
    </source>
</evidence>
<dbReference type="AlphaFoldDB" id="A0A0G0QY57"/>
<reference evidence="1 2" key="1">
    <citation type="journal article" date="2015" name="Nature">
        <title>rRNA introns, odd ribosomes, and small enigmatic genomes across a large radiation of phyla.</title>
        <authorList>
            <person name="Brown C.T."/>
            <person name="Hug L.A."/>
            <person name="Thomas B.C."/>
            <person name="Sharon I."/>
            <person name="Castelle C.J."/>
            <person name="Singh A."/>
            <person name="Wilkins M.J."/>
            <person name="Williams K.H."/>
            <person name="Banfield J.F."/>
        </authorList>
    </citation>
    <scope>NUCLEOTIDE SEQUENCE [LARGE SCALE GENOMIC DNA]</scope>
</reference>
<sequence length="367" mass="41112">MKAEVDNGSWLLAKAERHFDGIEPVAPHIAMIKDDISEFAVRYQHFNLALNRLNAILASGGNPDQNYYANVVAFKELIAGELLPNLTEIKIAPAVMSDHRCPETFGAIRRQLISGELKFPAENKDHPGKVASGLLIKGFAIYVQNIHCHSEDPTLVARKFELGIEEILLNDFPGSPLTTDALDWMIEGREDFSRGARTKLNVKSVERVVEKALQTRFGQDEKNRVVAKFKVTPTNKGLSIDPDKVNPEVRHYLFNHSGTFSWEIYRNLKAMGVNAQIHTSASPISKEHPFVVVYKDTNAVVVDLTIGKLVDGHPHTFVGTRKDLFNLLKDPKTKKNQFATDNVEANPRKAFEQYWGYIPNPSPTESS</sequence>
<name>A0A0G0QY57_9BACT</name>
<organism evidence="1 2">
    <name type="scientific">Candidatus Daviesbacteria bacterium GW2011_GWC2_40_12</name>
    <dbReference type="NCBI Taxonomy" id="1618431"/>
    <lineage>
        <taxon>Bacteria</taxon>
        <taxon>Candidatus Daviesiibacteriota</taxon>
    </lineage>
</organism>
<dbReference type="EMBL" id="LBYB01000002">
    <property type="protein sequence ID" value="KKR42391.1"/>
    <property type="molecule type" value="Genomic_DNA"/>
</dbReference>
<comment type="caution">
    <text evidence="1">The sequence shown here is derived from an EMBL/GenBank/DDBJ whole genome shotgun (WGS) entry which is preliminary data.</text>
</comment>
<proteinExistence type="predicted"/>
<evidence type="ECO:0000313" key="1">
    <source>
        <dbReference type="EMBL" id="KKR42391.1"/>
    </source>
</evidence>
<dbReference type="Proteomes" id="UP000034881">
    <property type="component" value="Unassembled WGS sequence"/>
</dbReference>
<protein>
    <submittedName>
        <fullName evidence="1">Uncharacterized protein</fullName>
    </submittedName>
</protein>
<gene>
    <name evidence="1" type="ORF">UT77_C0002G0044</name>
</gene>